<proteinExistence type="predicted"/>
<comment type="caution">
    <text evidence="2">The sequence shown here is derived from an EMBL/GenBank/DDBJ whole genome shotgun (WGS) entry which is preliminary data.</text>
</comment>
<organism evidence="2 3">
    <name type="scientific">Merluccius polli</name>
    <name type="common">Benguela hake</name>
    <name type="synonym">Merluccius cadenati</name>
    <dbReference type="NCBI Taxonomy" id="89951"/>
    <lineage>
        <taxon>Eukaryota</taxon>
        <taxon>Metazoa</taxon>
        <taxon>Chordata</taxon>
        <taxon>Craniata</taxon>
        <taxon>Vertebrata</taxon>
        <taxon>Euteleostomi</taxon>
        <taxon>Actinopterygii</taxon>
        <taxon>Neopterygii</taxon>
        <taxon>Teleostei</taxon>
        <taxon>Neoteleostei</taxon>
        <taxon>Acanthomorphata</taxon>
        <taxon>Zeiogadaria</taxon>
        <taxon>Gadariae</taxon>
        <taxon>Gadiformes</taxon>
        <taxon>Gadoidei</taxon>
        <taxon>Merlucciidae</taxon>
        <taxon>Merluccius</taxon>
    </lineage>
</organism>
<protein>
    <recommendedName>
        <fullName evidence="4">Reverse transcriptase domain-containing protein</fullName>
    </recommendedName>
</protein>
<feature type="region of interest" description="Disordered" evidence="1">
    <location>
        <begin position="218"/>
        <end position="237"/>
    </location>
</feature>
<dbReference type="PANTHER" id="PTHR47510:SF3">
    <property type="entry name" value="ENDO_EXONUCLEASE_PHOSPHATASE DOMAIN-CONTAINING PROTEIN"/>
    <property type="match status" value="1"/>
</dbReference>
<accession>A0AA47MAG3</accession>
<evidence type="ECO:0000256" key="1">
    <source>
        <dbReference type="SAM" id="MobiDB-lite"/>
    </source>
</evidence>
<evidence type="ECO:0000313" key="2">
    <source>
        <dbReference type="EMBL" id="KAK0136664.1"/>
    </source>
</evidence>
<dbReference type="AlphaFoldDB" id="A0AA47MAG3"/>
<dbReference type="EMBL" id="JAOPHQ010005134">
    <property type="protein sequence ID" value="KAK0136664.1"/>
    <property type="molecule type" value="Genomic_DNA"/>
</dbReference>
<sequence length="422" mass="46710">MKVIGELEVDIDEVVAASRRRDGVLRLVEDEQAADRRPRSVRDWGPPHVAVLQRACKGEHRYDGLTLVIAQLLCQVPCCPASLVWVFAGDLLPSLPASYFFVIGYLLKFGQRDQAVQATINSHTDIDSYASSILDFVNTNINSVTTLKQITTFPSQKPWMNREVHLLLKACDTTFRSGDAQAYSLSRANLKRGIRQLSTATRYGLSTSRTTLTPDTCGKASRLSWTTNPPTPPTQPVMPPSPMSFYVCFDRDNQEVAIKVVLPADHQPLTLSSIDVCAALSRINESKAIGLDGIPGRGLRICAGQLTEVLTDIFNLSLAQAVPTCFKTTSIVPVPKHPTAVSLNDFRPFAFTPTISKCYERLVDALQFAYCQTRITEDAISTALHSNLSHLDNSHTYMRMLFIDFSSAFSTIIPSKLITKLW</sequence>
<keyword evidence="3" id="KW-1185">Reference proteome</keyword>
<dbReference type="PANTHER" id="PTHR47510">
    <property type="entry name" value="REVERSE TRANSCRIPTASE DOMAIN-CONTAINING PROTEIN"/>
    <property type="match status" value="1"/>
</dbReference>
<dbReference type="Proteomes" id="UP001174136">
    <property type="component" value="Unassembled WGS sequence"/>
</dbReference>
<gene>
    <name evidence="2" type="ORF">N1851_027167</name>
</gene>
<reference evidence="2" key="1">
    <citation type="journal article" date="2023" name="Front. Mar. Sci.">
        <title>A new Merluccius polli reference genome to investigate the effects of global change in West African waters.</title>
        <authorList>
            <person name="Mateo J.L."/>
            <person name="Blanco-Fernandez C."/>
            <person name="Garcia-Vazquez E."/>
            <person name="Machado-Schiaffino G."/>
        </authorList>
    </citation>
    <scope>NUCLEOTIDE SEQUENCE</scope>
    <source>
        <strain evidence="2">C29</strain>
        <tissue evidence="2">Fin</tissue>
    </source>
</reference>
<evidence type="ECO:0008006" key="4">
    <source>
        <dbReference type="Google" id="ProtNLM"/>
    </source>
</evidence>
<evidence type="ECO:0000313" key="3">
    <source>
        <dbReference type="Proteomes" id="UP001174136"/>
    </source>
</evidence>
<name>A0AA47MAG3_MERPO</name>